<feature type="compositionally biased region" description="Basic and acidic residues" evidence="1">
    <location>
        <begin position="144"/>
        <end position="155"/>
    </location>
</feature>
<reference evidence="4" key="1">
    <citation type="journal article" date="2014" name="PLoS ONE">
        <title>The genome and linkage map of the northern pike (Esox lucius): conserved synteny revealed between the salmonid sister group and the Neoteleostei.</title>
        <authorList>
            <person name="Rondeau E.B."/>
            <person name="Minkley D.R."/>
            <person name="Leong J.S."/>
            <person name="Messmer A.M."/>
            <person name="Jantzen J.R."/>
            <person name="von Schalburg K.R."/>
            <person name="Lemon C."/>
            <person name="Bird N.H."/>
            <person name="Koop B.F."/>
        </authorList>
    </citation>
    <scope>NUCLEOTIDE SEQUENCE</scope>
</reference>
<dbReference type="GeneTree" id="ENSGT00410000026495"/>
<name>A0A3P8Y7D9_ESOLU</name>
<dbReference type="PANTHER" id="PTHR41693">
    <property type="entry name" value="HEME-BINDING PROTEIN 1"/>
    <property type="match status" value="1"/>
</dbReference>
<keyword evidence="2" id="KW-0732">Signal</keyword>
<dbReference type="Proteomes" id="UP000265140">
    <property type="component" value="Chromosome 11"/>
</dbReference>
<dbReference type="InParanoid" id="A0A3P8Y7D9"/>
<reference evidence="3" key="2">
    <citation type="submission" date="2020-02" db="EMBL/GenBank/DDBJ databases">
        <title>Esox lucius (northern pike) genome, fEsoLuc1, primary haplotype.</title>
        <authorList>
            <person name="Myers G."/>
            <person name="Karagic N."/>
            <person name="Meyer A."/>
            <person name="Pippel M."/>
            <person name="Reichard M."/>
            <person name="Winkler S."/>
            <person name="Tracey A."/>
            <person name="Sims Y."/>
            <person name="Howe K."/>
            <person name="Rhie A."/>
            <person name="Formenti G."/>
            <person name="Durbin R."/>
            <person name="Fedrigo O."/>
            <person name="Jarvis E.D."/>
        </authorList>
    </citation>
    <scope>NUCLEOTIDE SEQUENCE [LARGE SCALE GENOMIC DNA]</scope>
</reference>
<dbReference type="RefSeq" id="XP_012991227.2">
    <property type="nucleotide sequence ID" value="XM_013135773.4"/>
</dbReference>
<organism evidence="3 4">
    <name type="scientific">Esox lucius</name>
    <name type="common">Northern pike</name>
    <dbReference type="NCBI Taxonomy" id="8010"/>
    <lineage>
        <taxon>Eukaryota</taxon>
        <taxon>Metazoa</taxon>
        <taxon>Chordata</taxon>
        <taxon>Craniata</taxon>
        <taxon>Vertebrata</taxon>
        <taxon>Euteleostomi</taxon>
        <taxon>Actinopterygii</taxon>
        <taxon>Neopterygii</taxon>
        <taxon>Teleostei</taxon>
        <taxon>Protacanthopterygii</taxon>
        <taxon>Esociformes</taxon>
        <taxon>Esocidae</taxon>
        <taxon>Esox</taxon>
    </lineage>
</organism>
<feature type="region of interest" description="Disordered" evidence="1">
    <location>
        <begin position="111"/>
        <end position="177"/>
    </location>
</feature>
<feature type="signal peptide" evidence="2">
    <location>
        <begin position="1"/>
        <end position="16"/>
    </location>
</feature>
<dbReference type="PANTHER" id="PTHR41693:SF2">
    <property type="entry name" value="BIOGENESIS OF LYSOSOME-RELATED ORGANELLES COMPLEX 1 SUBUNIT 2"/>
    <property type="match status" value="1"/>
</dbReference>
<dbReference type="GeneID" id="106024504"/>
<feature type="compositionally biased region" description="Basic residues" evidence="1">
    <location>
        <begin position="167"/>
        <end position="177"/>
    </location>
</feature>
<keyword evidence="4" id="KW-1185">Reference proteome</keyword>
<evidence type="ECO:0000256" key="1">
    <source>
        <dbReference type="SAM" id="MobiDB-lite"/>
    </source>
</evidence>
<dbReference type="Ensembl" id="ENSELUT00000020927.3">
    <property type="protein sequence ID" value="ENSELUP00000012598.2"/>
    <property type="gene ID" value="ENSELUG00000012797.3"/>
</dbReference>
<proteinExistence type="predicted"/>
<accession>A0A3P8Y7D9</accession>
<feature type="chain" id="PRO_5044249696" evidence="2">
    <location>
        <begin position="17"/>
        <end position="177"/>
    </location>
</feature>
<protein>
    <submittedName>
        <fullName evidence="3">Uncharacterized protein</fullName>
    </submittedName>
</protein>
<dbReference type="FunCoup" id="A0A3P8Y7D9">
    <property type="interactions" value="8"/>
</dbReference>
<sequence>MRTAFALLSLLPLCVAQKWNQQTSGWEKQKSLHTKSCSNLTQVLDNWKFAIMNQVKDLLVNDHTTVLPEYVRIQPLSEALGDLYKQFNSLKEELGRLSHKFDRVEGFVDDLQDGKPPPPCSQVGTPPRQPVRRVAPRYPLSTHMRADMRTPDRRNGMGPGLEGVTRTRGRRLLKTKD</sequence>
<dbReference type="Bgee" id="ENSELUG00000012797">
    <property type="expression patterns" value="Expressed in liver and 10 other cell types or tissues"/>
</dbReference>
<evidence type="ECO:0000313" key="3">
    <source>
        <dbReference type="Ensembl" id="ENSELUP00000012598.2"/>
    </source>
</evidence>
<evidence type="ECO:0000313" key="4">
    <source>
        <dbReference type="Proteomes" id="UP000265140"/>
    </source>
</evidence>
<reference evidence="3" key="4">
    <citation type="submission" date="2025-09" db="UniProtKB">
        <authorList>
            <consortium name="Ensembl"/>
        </authorList>
    </citation>
    <scope>IDENTIFICATION</scope>
</reference>
<evidence type="ECO:0000256" key="2">
    <source>
        <dbReference type="SAM" id="SignalP"/>
    </source>
</evidence>
<dbReference type="AlphaFoldDB" id="A0A3P8Y7D9"/>
<reference evidence="3" key="3">
    <citation type="submission" date="2025-08" db="UniProtKB">
        <authorList>
            <consortium name="Ensembl"/>
        </authorList>
    </citation>
    <scope>IDENTIFICATION</scope>
</reference>